<name>A0AA88I6S4_ARTSF</name>
<proteinExistence type="predicted"/>
<evidence type="ECO:0000313" key="1">
    <source>
        <dbReference type="EMBL" id="KAK2723758.1"/>
    </source>
</evidence>
<evidence type="ECO:0000313" key="2">
    <source>
        <dbReference type="Proteomes" id="UP001187531"/>
    </source>
</evidence>
<accession>A0AA88I6S4</accession>
<organism evidence="1 2">
    <name type="scientific">Artemia franciscana</name>
    <name type="common">Brine shrimp</name>
    <name type="synonym">Artemia sanfranciscana</name>
    <dbReference type="NCBI Taxonomy" id="6661"/>
    <lineage>
        <taxon>Eukaryota</taxon>
        <taxon>Metazoa</taxon>
        <taxon>Ecdysozoa</taxon>
        <taxon>Arthropoda</taxon>
        <taxon>Crustacea</taxon>
        <taxon>Branchiopoda</taxon>
        <taxon>Anostraca</taxon>
        <taxon>Artemiidae</taxon>
        <taxon>Artemia</taxon>
    </lineage>
</organism>
<reference evidence="1" key="1">
    <citation type="submission" date="2023-07" db="EMBL/GenBank/DDBJ databases">
        <title>Chromosome-level genome assembly of Artemia franciscana.</title>
        <authorList>
            <person name="Jo E."/>
        </authorList>
    </citation>
    <scope>NUCLEOTIDE SEQUENCE</scope>
    <source>
        <tissue evidence="1">Whole body</tissue>
    </source>
</reference>
<protein>
    <submittedName>
        <fullName evidence="1">Uncharacterized protein</fullName>
    </submittedName>
</protein>
<dbReference type="Proteomes" id="UP001187531">
    <property type="component" value="Unassembled WGS sequence"/>
</dbReference>
<keyword evidence="2" id="KW-1185">Reference proteome</keyword>
<dbReference type="EMBL" id="JAVRJZ010000004">
    <property type="protein sequence ID" value="KAK2723758.1"/>
    <property type="molecule type" value="Genomic_DNA"/>
</dbReference>
<dbReference type="AlphaFoldDB" id="A0AA88I6S4"/>
<comment type="caution">
    <text evidence="1">The sequence shown here is derived from an EMBL/GenBank/DDBJ whole genome shotgun (WGS) entry which is preliminary data.</text>
</comment>
<gene>
    <name evidence="1" type="ORF">QYM36_002190</name>
</gene>
<sequence>MEETTQEKVAKKFCSGKDIGKLVMVSDHSCREEKIDARCTFVCTFCLPDADKNVNSSHISWEMRNR</sequence>